<dbReference type="EMBL" id="DXHL01000019">
    <property type="protein sequence ID" value="HIW10527.1"/>
    <property type="molecule type" value="Genomic_DNA"/>
</dbReference>
<dbReference type="Proteomes" id="UP000823926">
    <property type="component" value="Unassembled WGS sequence"/>
</dbReference>
<reference evidence="3" key="1">
    <citation type="journal article" date="2021" name="PeerJ">
        <title>Extensive microbial diversity within the chicken gut microbiome revealed by metagenomics and culture.</title>
        <authorList>
            <person name="Gilroy R."/>
            <person name="Ravi A."/>
            <person name="Getino M."/>
            <person name="Pursley I."/>
            <person name="Horton D.L."/>
            <person name="Alikhan N.F."/>
            <person name="Baker D."/>
            <person name="Gharbi K."/>
            <person name="Hall N."/>
            <person name="Watson M."/>
            <person name="Adriaenssens E.M."/>
            <person name="Foster-Nyarko E."/>
            <person name="Jarju S."/>
            <person name="Secka A."/>
            <person name="Antonio M."/>
            <person name="Oren A."/>
            <person name="Chaudhuri R.R."/>
            <person name="La Ragione R."/>
            <person name="Hildebrand F."/>
            <person name="Pallen M.J."/>
        </authorList>
    </citation>
    <scope>NUCLEOTIDE SEQUENCE</scope>
    <source>
        <strain evidence="3">ChiBcec15-1070</strain>
    </source>
</reference>
<comment type="caution">
    <text evidence="3">The sequence shown here is derived from an EMBL/GenBank/DDBJ whole genome shotgun (WGS) entry which is preliminary data.</text>
</comment>
<keyword evidence="1" id="KW-0472">Membrane</keyword>
<evidence type="ECO:0000259" key="2">
    <source>
        <dbReference type="Pfam" id="PF09335"/>
    </source>
</evidence>
<dbReference type="InterPro" id="IPR051311">
    <property type="entry name" value="DedA_domain"/>
</dbReference>
<evidence type="ECO:0000256" key="1">
    <source>
        <dbReference type="SAM" id="Phobius"/>
    </source>
</evidence>
<dbReference type="InterPro" id="IPR032816">
    <property type="entry name" value="VTT_dom"/>
</dbReference>
<gene>
    <name evidence="3" type="ORF">H9888_03400</name>
</gene>
<dbReference type="AlphaFoldDB" id="A0A9D1QE46"/>
<evidence type="ECO:0000313" key="4">
    <source>
        <dbReference type="Proteomes" id="UP000823926"/>
    </source>
</evidence>
<feature type="transmembrane region" description="Helical" evidence="1">
    <location>
        <begin position="7"/>
        <end position="25"/>
    </location>
</feature>
<feature type="transmembrane region" description="Helical" evidence="1">
    <location>
        <begin position="121"/>
        <end position="145"/>
    </location>
</feature>
<evidence type="ECO:0000313" key="3">
    <source>
        <dbReference type="EMBL" id="HIW10527.1"/>
    </source>
</evidence>
<reference evidence="3" key="2">
    <citation type="submission" date="2021-04" db="EMBL/GenBank/DDBJ databases">
        <authorList>
            <person name="Gilroy R."/>
        </authorList>
    </citation>
    <scope>NUCLEOTIDE SEQUENCE</scope>
    <source>
        <strain evidence="3">ChiBcec15-1070</strain>
    </source>
</reference>
<protein>
    <submittedName>
        <fullName evidence="3">DedA family protein</fullName>
    </submittedName>
</protein>
<proteinExistence type="predicted"/>
<dbReference type="PANTHER" id="PTHR42709">
    <property type="entry name" value="ALKALINE PHOSPHATASE LIKE PROTEIN"/>
    <property type="match status" value="1"/>
</dbReference>
<feature type="domain" description="VTT" evidence="2">
    <location>
        <begin position="29"/>
        <end position="142"/>
    </location>
</feature>
<dbReference type="Pfam" id="PF09335">
    <property type="entry name" value="VTT_dom"/>
    <property type="match status" value="1"/>
</dbReference>
<accession>A0A9D1QE46</accession>
<feature type="transmembrane region" description="Helical" evidence="1">
    <location>
        <begin position="92"/>
        <end position="115"/>
    </location>
</feature>
<feature type="transmembrane region" description="Helical" evidence="1">
    <location>
        <begin position="31"/>
        <end position="54"/>
    </location>
</feature>
<name>A0A9D1QE46_9BACT</name>
<organism evidence="3 4">
    <name type="scientific">Candidatus Rikenella faecigallinarum</name>
    <dbReference type="NCBI Taxonomy" id="2838745"/>
    <lineage>
        <taxon>Bacteria</taxon>
        <taxon>Pseudomonadati</taxon>
        <taxon>Bacteroidota</taxon>
        <taxon>Bacteroidia</taxon>
        <taxon>Bacteroidales</taxon>
        <taxon>Rikenellaceae</taxon>
        <taxon>Rikenella</taxon>
    </lineage>
</organism>
<sequence length="150" mass="16956">MEWLLDLGYFGLFIGALLAATIIPFSSDFLLVGMLAAGGNVVVTVIVASLGNWAGGMISYWMGHAGRWEWIERWFKVKPETLEKQKSRIDRWGAWLAFLSWLPLVGDLFALGLGFYKVNPWQVALFMLIGKTARFVGWAVVVEWVKPWFA</sequence>
<keyword evidence="1" id="KW-1133">Transmembrane helix</keyword>
<keyword evidence="1" id="KW-0812">Transmembrane</keyword>
<dbReference type="PANTHER" id="PTHR42709:SF4">
    <property type="entry name" value="INNER MEMBRANE PROTEIN YQAA"/>
    <property type="match status" value="1"/>
</dbReference>